<keyword evidence="4" id="KW-1185">Reference proteome</keyword>
<accession>A0A0G4EN97</accession>
<sequence>MSSELLRPRYGSFRSGSPVRESSAGVRAPEAGGEETWWQKLVRAVGVPLRRAARMAAEFCSRSLRRYVVYVTGANLLKSTAGMVFFLLLLVVFLIIPSMPVGFGLCYLLAETTTFVLECTWLDHRCLLKDDRQFRDFALKFWGLSLLFLTVYMFLTLTYRYHIGLFHGLQIGTSLSSLLSRADTLPPAPPVSPSGPSAFFCVSCLIVCLFWRELFYECRTFYSVFGWKNPSRVLVNREGVWGEELQHDPASTTPREQSDHQGARQRMCGQSCSSIRQAWLNVRWRVWRWFWRSRPWMMAMTFAYMGAFLYASAVGVGITVCYRLSTYMIDDDHMMSSWSILFHRIFYVIVCPLLRLVARLFLAHFLAYGLIAAPPPALRATLKVHLPINPARLNAALISAAQAGPPVRRRRERAGWDRPAESSSSQQQQQQHVVQRPLPRMMWCKNSISEGTPKARQEEPLGALPTEEPTPGAAAAQLLMDEDMDGEGEGGGSDPEIPSKAAGDAQGRQPSVQRKSSYLPPMFASLCFGDSCPAPGAVPAVHVASGRELGEGDDGQWGEESTKESKGLDHFVLYLDLLRFLFPFIEVPVALALFLPTGGFVFLAAIVSHLLSEVFFAHLIATRLKFDHYPRPPPPSNPFKTHGGLLPSFPPYRYLPPLSVADRLTRTPSVFATTVTLMLPKRFRPTPTDKGGTEGDTKADSVGGQLSTPTAGARPLRGREDRLARWANILDVAAMLAVISASPPLPTEGDRNGDTGDWRRTGSFQLAVAASSTTALDHQEGFDILLRQSTIQVALLSSMAALTVTLVLIVLFWLVMFSWWEGVVRLVVVMGARVVADVLSCWTLDKNLHLLANREVRPNFELIDFTFPQWQLPAWAVQLSRMPAVIYIGEGIKAAHRRLLMALSTPTLSVWNINWCDDDIFPLPLLVALSPLCAIAIVLVTLL</sequence>
<feature type="region of interest" description="Disordered" evidence="1">
    <location>
        <begin position="450"/>
        <end position="469"/>
    </location>
</feature>
<feature type="region of interest" description="Disordered" evidence="1">
    <location>
        <begin position="682"/>
        <end position="717"/>
    </location>
</feature>
<feature type="transmembrane region" description="Helical" evidence="2">
    <location>
        <begin position="571"/>
        <end position="594"/>
    </location>
</feature>
<name>A0A0G4EN97_VITBC</name>
<evidence type="ECO:0000256" key="2">
    <source>
        <dbReference type="SAM" id="Phobius"/>
    </source>
</evidence>
<organism evidence="3 4">
    <name type="scientific">Vitrella brassicaformis (strain CCMP3155)</name>
    <dbReference type="NCBI Taxonomy" id="1169540"/>
    <lineage>
        <taxon>Eukaryota</taxon>
        <taxon>Sar</taxon>
        <taxon>Alveolata</taxon>
        <taxon>Colpodellida</taxon>
        <taxon>Vitrellaceae</taxon>
        <taxon>Vitrella</taxon>
    </lineage>
</organism>
<evidence type="ECO:0000256" key="1">
    <source>
        <dbReference type="SAM" id="MobiDB-lite"/>
    </source>
</evidence>
<keyword evidence="2" id="KW-1133">Transmembrane helix</keyword>
<feature type="transmembrane region" description="Helical" evidence="2">
    <location>
        <begin position="600"/>
        <end position="621"/>
    </location>
</feature>
<dbReference type="Proteomes" id="UP000041254">
    <property type="component" value="Unassembled WGS sequence"/>
</dbReference>
<feature type="compositionally biased region" description="Low complexity" evidence="1">
    <location>
        <begin position="422"/>
        <end position="431"/>
    </location>
</feature>
<reference evidence="3 4" key="1">
    <citation type="submission" date="2014-11" db="EMBL/GenBank/DDBJ databases">
        <authorList>
            <person name="Zhu J."/>
            <person name="Qi W."/>
            <person name="Song R."/>
        </authorList>
    </citation>
    <scope>NUCLEOTIDE SEQUENCE [LARGE SCALE GENOMIC DNA]</scope>
</reference>
<feature type="region of interest" description="Disordered" evidence="1">
    <location>
        <begin position="483"/>
        <end position="513"/>
    </location>
</feature>
<feature type="transmembrane region" description="Helical" evidence="2">
    <location>
        <begin position="67"/>
        <end position="96"/>
    </location>
</feature>
<dbReference type="VEuPathDB" id="CryptoDB:Vbra_7910"/>
<feature type="transmembrane region" description="Helical" evidence="2">
    <location>
        <begin position="921"/>
        <end position="942"/>
    </location>
</feature>
<proteinExistence type="predicted"/>
<feature type="transmembrane region" description="Helical" evidence="2">
    <location>
        <begin position="194"/>
        <end position="211"/>
    </location>
</feature>
<dbReference type="EMBL" id="CDMY01000267">
    <property type="protein sequence ID" value="CEL98306.1"/>
    <property type="molecule type" value="Genomic_DNA"/>
</dbReference>
<protein>
    <submittedName>
        <fullName evidence="3">Uncharacterized protein</fullName>
    </submittedName>
</protein>
<keyword evidence="2" id="KW-0472">Membrane</keyword>
<evidence type="ECO:0000313" key="4">
    <source>
        <dbReference type="Proteomes" id="UP000041254"/>
    </source>
</evidence>
<gene>
    <name evidence="3" type="ORF">Vbra_7910</name>
</gene>
<evidence type="ECO:0000313" key="3">
    <source>
        <dbReference type="EMBL" id="CEL98306.1"/>
    </source>
</evidence>
<feature type="transmembrane region" description="Helical" evidence="2">
    <location>
        <begin position="102"/>
        <end position="121"/>
    </location>
</feature>
<feature type="region of interest" description="Disordered" evidence="1">
    <location>
        <begin position="404"/>
        <end position="436"/>
    </location>
</feature>
<feature type="transmembrane region" description="Helical" evidence="2">
    <location>
        <begin position="302"/>
        <end position="325"/>
    </location>
</feature>
<feature type="transmembrane region" description="Helical" evidence="2">
    <location>
        <begin position="141"/>
        <end position="159"/>
    </location>
</feature>
<feature type="transmembrane region" description="Helical" evidence="2">
    <location>
        <begin position="793"/>
        <end position="816"/>
    </location>
</feature>
<feature type="transmembrane region" description="Helical" evidence="2">
    <location>
        <begin position="345"/>
        <end position="371"/>
    </location>
</feature>
<keyword evidence="2" id="KW-0812">Transmembrane</keyword>
<dbReference type="AlphaFoldDB" id="A0A0G4EN97"/>
<dbReference type="InParanoid" id="A0A0G4EN97"/>